<dbReference type="RefSeq" id="WP_207331003.1">
    <property type="nucleotide sequence ID" value="NZ_JAFMYW010000006.1"/>
</dbReference>
<dbReference type="SUPFAM" id="SSF55874">
    <property type="entry name" value="ATPase domain of HSP90 chaperone/DNA topoisomerase II/histidine kinase"/>
    <property type="match status" value="1"/>
</dbReference>
<accession>A0ABS3JNC1</accession>
<dbReference type="Proteomes" id="UP000664628">
    <property type="component" value="Unassembled WGS sequence"/>
</dbReference>
<dbReference type="InterPro" id="IPR052162">
    <property type="entry name" value="Sensor_kinase/Photoreceptor"/>
</dbReference>
<keyword evidence="3" id="KW-0597">Phosphoprotein</keyword>
<proteinExistence type="predicted"/>
<sequence>MSNQALTQANQHLHRSNDNLQRFACVASHDLQEPLRKIQSFSMLPGQHMNEQLDETTRDYLERITRSASRMSLLITDLLSDSRIAPRQQLFGPISLNAVLAGLLETLSLEIAERLAQIQVDELPIVNRDSTQLSQLFQNLLSNALQFIPAGQVPQVKVEYVQRQLDELQTGVRPNRVTPFYHQTSVTDQGVGFDTKRRRLLTAGC</sequence>
<dbReference type="SMART" id="SM00388">
    <property type="entry name" value="HisKA"/>
    <property type="match status" value="1"/>
</dbReference>
<evidence type="ECO:0000256" key="3">
    <source>
        <dbReference type="ARBA" id="ARBA00022553"/>
    </source>
</evidence>
<keyword evidence="4" id="KW-0808">Transferase</keyword>
<dbReference type="InterPro" id="IPR036097">
    <property type="entry name" value="HisK_dim/P_sf"/>
</dbReference>
<dbReference type="PANTHER" id="PTHR43304:SF1">
    <property type="entry name" value="PAC DOMAIN-CONTAINING PROTEIN"/>
    <property type="match status" value="1"/>
</dbReference>
<dbReference type="InterPro" id="IPR003661">
    <property type="entry name" value="HisK_dim/P_dom"/>
</dbReference>
<name>A0ABS3JNC1_9BACT</name>
<organism evidence="7 8">
    <name type="scientific">Fibrella forsythiae</name>
    <dbReference type="NCBI Taxonomy" id="2817061"/>
    <lineage>
        <taxon>Bacteria</taxon>
        <taxon>Pseudomonadati</taxon>
        <taxon>Bacteroidota</taxon>
        <taxon>Cytophagia</taxon>
        <taxon>Cytophagales</taxon>
        <taxon>Spirosomataceae</taxon>
        <taxon>Fibrella</taxon>
    </lineage>
</organism>
<comment type="caution">
    <text evidence="7">The sequence shown here is derived from an EMBL/GenBank/DDBJ whole genome shotgun (WGS) entry which is preliminary data.</text>
</comment>
<dbReference type="Gene3D" id="3.30.565.10">
    <property type="entry name" value="Histidine kinase-like ATPase, C-terminal domain"/>
    <property type="match status" value="1"/>
</dbReference>
<dbReference type="SUPFAM" id="SSF47384">
    <property type="entry name" value="Homodimeric domain of signal transducing histidine kinase"/>
    <property type="match status" value="1"/>
</dbReference>
<evidence type="ECO:0000256" key="2">
    <source>
        <dbReference type="ARBA" id="ARBA00012438"/>
    </source>
</evidence>
<evidence type="ECO:0000313" key="8">
    <source>
        <dbReference type="Proteomes" id="UP000664628"/>
    </source>
</evidence>
<evidence type="ECO:0000256" key="4">
    <source>
        <dbReference type="ARBA" id="ARBA00022679"/>
    </source>
</evidence>
<dbReference type="InterPro" id="IPR036890">
    <property type="entry name" value="HATPase_C_sf"/>
</dbReference>
<gene>
    <name evidence="7" type="ORF">J2I46_19050</name>
</gene>
<dbReference type="Pfam" id="PF00512">
    <property type="entry name" value="HisKA"/>
    <property type="match status" value="1"/>
</dbReference>
<dbReference type="PROSITE" id="PS50109">
    <property type="entry name" value="HIS_KIN"/>
    <property type="match status" value="1"/>
</dbReference>
<feature type="domain" description="Histidine kinase" evidence="6">
    <location>
        <begin position="26"/>
        <end position="205"/>
    </location>
</feature>
<dbReference type="Gene3D" id="1.10.287.130">
    <property type="match status" value="1"/>
</dbReference>
<keyword evidence="8" id="KW-1185">Reference proteome</keyword>
<reference evidence="7 8" key="1">
    <citation type="submission" date="2021-03" db="EMBL/GenBank/DDBJ databases">
        <title>Fibrella sp. HMF5405 genome sequencing and assembly.</title>
        <authorList>
            <person name="Kang H."/>
            <person name="Kim H."/>
            <person name="Bae S."/>
            <person name="Joh K."/>
        </authorList>
    </citation>
    <scope>NUCLEOTIDE SEQUENCE [LARGE SCALE GENOMIC DNA]</scope>
    <source>
        <strain evidence="7 8">HMF5405</strain>
    </source>
</reference>
<evidence type="ECO:0000256" key="1">
    <source>
        <dbReference type="ARBA" id="ARBA00000085"/>
    </source>
</evidence>
<dbReference type="EC" id="2.7.13.3" evidence="2"/>
<evidence type="ECO:0000313" key="7">
    <source>
        <dbReference type="EMBL" id="MBO0950699.1"/>
    </source>
</evidence>
<keyword evidence="5" id="KW-0418">Kinase</keyword>
<dbReference type="PANTHER" id="PTHR43304">
    <property type="entry name" value="PHYTOCHROME-LIKE PROTEIN CPH1"/>
    <property type="match status" value="1"/>
</dbReference>
<dbReference type="CDD" id="cd00082">
    <property type="entry name" value="HisKA"/>
    <property type="match status" value="1"/>
</dbReference>
<comment type="catalytic activity">
    <reaction evidence="1">
        <text>ATP + protein L-histidine = ADP + protein N-phospho-L-histidine.</text>
        <dbReference type="EC" id="2.7.13.3"/>
    </reaction>
</comment>
<evidence type="ECO:0000259" key="6">
    <source>
        <dbReference type="PROSITE" id="PS50109"/>
    </source>
</evidence>
<dbReference type="EMBL" id="JAFMYW010000006">
    <property type="protein sequence ID" value="MBO0950699.1"/>
    <property type="molecule type" value="Genomic_DNA"/>
</dbReference>
<protein>
    <recommendedName>
        <fullName evidence="2">histidine kinase</fullName>
        <ecNumber evidence="2">2.7.13.3</ecNumber>
    </recommendedName>
</protein>
<dbReference type="InterPro" id="IPR005467">
    <property type="entry name" value="His_kinase_dom"/>
</dbReference>
<evidence type="ECO:0000256" key="5">
    <source>
        <dbReference type="ARBA" id="ARBA00022777"/>
    </source>
</evidence>